<organism evidence="15 16">
    <name type="scientific">Hypothenemus hampei</name>
    <name type="common">Coffee berry borer</name>
    <dbReference type="NCBI Taxonomy" id="57062"/>
    <lineage>
        <taxon>Eukaryota</taxon>
        <taxon>Metazoa</taxon>
        <taxon>Ecdysozoa</taxon>
        <taxon>Arthropoda</taxon>
        <taxon>Hexapoda</taxon>
        <taxon>Insecta</taxon>
        <taxon>Pterygota</taxon>
        <taxon>Neoptera</taxon>
        <taxon>Endopterygota</taxon>
        <taxon>Coleoptera</taxon>
        <taxon>Polyphaga</taxon>
        <taxon>Cucujiformia</taxon>
        <taxon>Curculionidae</taxon>
        <taxon>Scolytinae</taxon>
        <taxon>Hypothenemus</taxon>
    </lineage>
</organism>
<evidence type="ECO:0000256" key="10">
    <source>
        <dbReference type="ARBA" id="ARBA00023295"/>
    </source>
</evidence>
<accession>A0ABD1F052</accession>
<feature type="chain" id="PRO_5044823528" description="endo-polygalacturonase" evidence="14">
    <location>
        <begin position="22"/>
        <end position="354"/>
    </location>
</feature>
<keyword evidence="4" id="KW-0964">Secreted</keyword>
<dbReference type="PANTHER" id="PTHR31884:SF9">
    <property type="entry name" value="ENDOPOLYGALACTURONASE D-RELATED"/>
    <property type="match status" value="1"/>
</dbReference>
<evidence type="ECO:0000256" key="6">
    <source>
        <dbReference type="ARBA" id="ARBA00022737"/>
    </source>
</evidence>
<evidence type="ECO:0000256" key="2">
    <source>
        <dbReference type="ARBA" id="ARBA00008834"/>
    </source>
</evidence>
<proteinExistence type="inferred from homology"/>
<comment type="similarity">
    <text evidence="2 13">Belongs to the glycosyl hydrolase 28 family.</text>
</comment>
<protein>
    <recommendedName>
        <fullName evidence="3">endo-polygalacturonase</fullName>
        <ecNumber evidence="3">3.2.1.15</ecNumber>
    </recommendedName>
</protein>
<dbReference type="Pfam" id="PF00295">
    <property type="entry name" value="Glyco_hydro_28"/>
    <property type="match status" value="1"/>
</dbReference>
<evidence type="ECO:0000256" key="4">
    <source>
        <dbReference type="ARBA" id="ARBA00022525"/>
    </source>
</evidence>
<keyword evidence="10 13" id="KW-0326">Glycosidase</keyword>
<evidence type="ECO:0000256" key="9">
    <source>
        <dbReference type="ARBA" id="ARBA00023180"/>
    </source>
</evidence>
<keyword evidence="9" id="KW-0325">Glycoprotein</keyword>
<keyword evidence="8" id="KW-1015">Disulfide bond</keyword>
<keyword evidence="6" id="KW-0677">Repeat</keyword>
<comment type="catalytic activity">
    <reaction evidence="12">
        <text>(1,4-alpha-D-galacturonosyl)n+m + H2O = (1,4-alpha-D-galacturonosyl)n + (1,4-alpha-D-galacturonosyl)m.</text>
        <dbReference type="EC" id="3.2.1.15"/>
    </reaction>
</comment>
<reference evidence="15 16" key="1">
    <citation type="submission" date="2024-05" db="EMBL/GenBank/DDBJ databases">
        <title>Genetic variation in Jamaican populations of the coffee berry borer (Hypothenemus hampei).</title>
        <authorList>
            <person name="Errbii M."/>
            <person name="Myrie A."/>
        </authorList>
    </citation>
    <scope>NUCLEOTIDE SEQUENCE [LARGE SCALE GENOMIC DNA]</scope>
    <source>
        <strain evidence="15">JA-Hopewell-2020-01-JO</strain>
        <tissue evidence="15">Whole body</tissue>
    </source>
</reference>
<keyword evidence="16" id="KW-1185">Reference proteome</keyword>
<dbReference type="EC" id="3.2.1.15" evidence="3"/>
<dbReference type="InterPro" id="IPR050434">
    <property type="entry name" value="Glycosyl_hydrlase_28"/>
</dbReference>
<dbReference type="GO" id="GO:0005576">
    <property type="term" value="C:extracellular region"/>
    <property type="evidence" value="ECO:0007669"/>
    <property type="project" value="UniProtKB-SubCell"/>
</dbReference>
<comment type="caution">
    <text evidence="15">The sequence shown here is derived from an EMBL/GenBank/DDBJ whole genome shotgun (WGS) entry which is preliminary data.</text>
</comment>
<dbReference type="SMART" id="SM00710">
    <property type="entry name" value="PbH1"/>
    <property type="match status" value="5"/>
</dbReference>
<evidence type="ECO:0000256" key="8">
    <source>
        <dbReference type="ARBA" id="ARBA00023157"/>
    </source>
</evidence>
<evidence type="ECO:0000256" key="7">
    <source>
        <dbReference type="ARBA" id="ARBA00022801"/>
    </source>
</evidence>
<evidence type="ECO:0000256" key="13">
    <source>
        <dbReference type="RuleBase" id="RU361169"/>
    </source>
</evidence>
<dbReference type="InterPro" id="IPR006626">
    <property type="entry name" value="PbH1"/>
</dbReference>
<comment type="subcellular location">
    <subcellularLocation>
        <location evidence="1">Secreted</location>
    </subcellularLocation>
</comment>
<dbReference type="InterPro" id="IPR000743">
    <property type="entry name" value="Glyco_hydro_28"/>
</dbReference>
<evidence type="ECO:0000256" key="3">
    <source>
        <dbReference type="ARBA" id="ARBA00012736"/>
    </source>
</evidence>
<sequence length="354" mass="38375">MYKLVLIVCLFGTSIVHVIEAASCTVSNYADVDAAAKSCDILTITDLVIPAETTLKIDLKDGAKLVFDGHLTHEVAEWTGDLVQITGTNVEIYGTNNHLLDGLGPKHWKGATEPTIMRPKFLRFKLHESTIRDLKLKNCPNNCIMLSSSTNLFVTNINIDNYDGYPGVAGTKYAKNTDGFDIGGAVGLRVENSVVINQDDCVAVNGGSDMVFENLHCNGSHGLSFSLKDGDVKNVQFLNSKVEYSNNAIHIKTHNDGSTGTLKNILYKNIEFNHIDRYAVSIQENYPSGEAKANIPISNLTLDNVKGSMTGSKSMAFQIICASGGCSDFHFNDVEVTGAQTKNQCENVPSGINC</sequence>
<keyword evidence="7 13" id="KW-0378">Hydrolase</keyword>
<dbReference type="Proteomes" id="UP001566132">
    <property type="component" value="Unassembled WGS sequence"/>
</dbReference>
<evidence type="ECO:0000256" key="1">
    <source>
        <dbReference type="ARBA" id="ARBA00004613"/>
    </source>
</evidence>
<dbReference type="EMBL" id="JBDJPC010000004">
    <property type="protein sequence ID" value="KAL1506650.1"/>
    <property type="molecule type" value="Genomic_DNA"/>
</dbReference>
<dbReference type="PANTHER" id="PTHR31884">
    <property type="entry name" value="POLYGALACTURONASE"/>
    <property type="match status" value="1"/>
</dbReference>
<evidence type="ECO:0000313" key="15">
    <source>
        <dbReference type="EMBL" id="KAL1506650.1"/>
    </source>
</evidence>
<dbReference type="GO" id="GO:0071555">
    <property type="term" value="P:cell wall organization"/>
    <property type="evidence" value="ECO:0007669"/>
    <property type="project" value="UniProtKB-KW"/>
</dbReference>
<evidence type="ECO:0000256" key="14">
    <source>
        <dbReference type="SAM" id="SignalP"/>
    </source>
</evidence>
<name>A0ABD1F052_HYPHA</name>
<feature type="signal peptide" evidence="14">
    <location>
        <begin position="1"/>
        <end position="21"/>
    </location>
</feature>
<gene>
    <name evidence="15" type="ORF">ABEB36_005975</name>
</gene>
<evidence type="ECO:0000256" key="5">
    <source>
        <dbReference type="ARBA" id="ARBA00022729"/>
    </source>
</evidence>
<dbReference type="InterPro" id="IPR012334">
    <property type="entry name" value="Pectin_lyas_fold"/>
</dbReference>
<evidence type="ECO:0000313" key="16">
    <source>
        <dbReference type="Proteomes" id="UP001566132"/>
    </source>
</evidence>
<keyword evidence="11" id="KW-0961">Cell wall biogenesis/degradation</keyword>
<dbReference type="SUPFAM" id="SSF51126">
    <property type="entry name" value="Pectin lyase-like"/>
    <property type="match status" value="1"/>
</dbReference>
<keyword evidence="5 14" id="KW-0732">Signal</keyword>
<evidence type="ECO:0000256" key="12">
    <source>
        <dbReference type="ARBA" id="ARBA00034074"/>
    </source>
</evidence>
<dbReference type="InterPro" id="IPR011050">
    <property type="entry name" value="Pectin_lyase_fold/virulence"/>
</dbReference>
<dbReference type="Gene3D" id="2.160.20.10">
    <property type="entry name" value="Single-stranded right-handed beta-helix, Pectin lyase-like"/>
    <property type="match status" value="1"/>
</dbReference>
<dbReference type="AlphaFoldDB" id="A0ABD1F052"/>
<dbReference type="GO" id="GO:0004650">
    <property type="term" value="F:polygalacturonase activity"/>
    <property type="evidence" value="ECO:0007669"/>
    <property type="project" value="UniProtKB-EC"/>
</dbReference>
<evidence type="ECO:0000256" key="11">
    <source>
        <dbReference type="ARBA" id="ARBA00023316"/>
    </source>
</evidence>